<dbReference type="Proteomes" id="UP000234849">
    <property type="component" value="Unassembled WGS sequence"/>
</dbReference>
<dbReference type="InterPro" id="IPR000086">
    <property type="entry name" value="NUDIX_hydrolase_dom"/>
</dbReference>
<name>A0A2N5NEC5_MEDGN</name>
<keyword evidence="4" id="KW-0378">Hydrolase</keyword>
<dbReference type="RefSeq" id="WP_101880305.1">
    <property type="nucleotide sequence ID" value="NZ_NIHM01000033.1"/>
</dbReference>
<organism evidence="7 8">
    <name type="scientific">Mediterraneibacter gnavus</name>
    <name type="common">Ruminococcus gnavus</name>
    <dbReference type="NCBI Taxonomy" id="33038"/>
    <lineage>
        <taxon>Bacteria</taxon>
        <taxon>Bacillati</taxon>
        <taxon>Bacillota</taxon>
        <taxon>Clostridia</taxon>
        <taxon>Lachnospirales</taxon>
        <taxon>Lachnospiraceae</taxon>
        <taxon>Mediterraneibacter</taxon>
    </lineage>
</organism>
<keyword evidence="5" id="KW-0460">Magnesium</keyword>
<evidence type="ECO:0000256" key="1">
    <source>
        <dbReference type="ARBA" id="ARBA00001946"/>
    </source>
</evidence>
<evidence type="ECO:0000256" key="3">
    <source>
        <dbReference type="ARBA" id="ARBA00022723"/>
    </source>
</evidence>
<evidence type="ECO:0000256" key="5">
    <source>
        <dbReference type="ARBA" id="ARBA00022842"/>
    </source>
</evidence>
<comment type="cofactor">
    <cofactor evidence="1">
        <name>Mg(2+)</name>
        <dbReference type="ChEBI" id="CHEBI:18420"/>
    </cofactor>
</comment>
<evidence type="ECO:0000256" key="2">
    <source>
        <dbReference type="ARBA" id="ARBA00005582"/>
    </source>
</evidence>
<protein>
    <submittedName>
        <fullName evidence="7">DNA mismatch repair protein MutT</fullName>
    </submittedName>
</protein>
<evidence type="ECO:0000256" key="4">
    <source>
        <dbReference type="ARBA" id="ARBA00022801"/>
    </source>
</evidence>
<keyword evidence="3" id="KW-0479">Metal-binding</keyword>
<dbReference type="Pfam" id="PF00293">
    <property type="entry name" value="NUDIX"/>
    <property type="match status" value="1"/>
</dbReference>
<gene>
    <name evidence="7" type="ORF">CDL18_14670</name>
</gene>
<dbReference type="Gene3D" id="3.90.79.10">
    <property type="entry name" value="Nucleoside Triphosphate Pyrophosphohydrolase"/>
    <property type="match status" value="1"/>
</dbReference>
<dbReference type="GO" id="GO:0005737">
    <property type="term" value="C:cytoplasm"/>
    <property type="evidence" value="ECO:0007669"/>
    <property type="project" value="TreeGrafter"/>
</dbReference>
<evidence type="ECO:0000313" key="8">
    <source>
        <dbReference type="Proteomes" id="UP000234849"/>
    </source>
</evidence>
<dbReference type="PANTHER" id="PTHR43758:SF2">
    <property type="entry name" value="OXIDIZED PURINE NUCLEOSIDE TRIPHOSPHATE HYDROLASE"/>
    <property type="match status" value="1"/>
</dbReference>
<evidence type="ECO:0000259" key="6">
    <source>
        <dbReference type="PROSITE" id="PS51462"/>
    </source>
</evidence>
<comment type="caution">
    <text evidence="7">The sequence shown here is derived from an EMBL/GenBank/DDBJ whole genome shotgun (WGS) entry which is preliminary data.</text>
</comment>
<dbReference type="PANTHER" id="PTHR43758">
    <property type="entry name" value="7,8-DIHYDRO-8-OXOGUANINE TRIPHOSPHATASE"/>
    <property type="match status" value="1"/>
</dbReference>
<dbReference type="EMBL" id="NIHM01000033">
    <property type="protein sequence ID" value="PLT52455.1"/>
    <property type="molecule type" value="Genomic_DNA"/>
</dbReference>
<dbReference type="CDD" id="cd18875">
    <property type="entry name" value="NUDIX_Hydrolase"/>
    <property type="match status" value="1"/>
</dbReference>
<comment type="similarity">
    <text evidence="2">Belongs to the Nudix hydrolase family.</text>
</comment>
<proteinExistence type="inferred from homology"/>
<dbReference type="SUPFAM" id="SSF55811">
    <property type="entry name" value="Nudix"/>
    <property type="match status" value="1"/>
</dbReference>
<reference evidence="7 8" key="1">
    <citation type="journal article" date="2017" name="Genome Med.">
        <title>A novel Ruminococcus gnavus clade enriched in inflammatory bowel disease patients.</title>
        <authorList>
            <person name="Hall A.B."/>
            <person name="Yassour M."/>
            <person name="Sauk J."/>
            <person name="Garner A."/>
            <person name="Jiang X."/>
            <person name="Arthur T."/>
            <person name="Lagoudas G.K."/>
            <person name="Vatanen T."/>
            <person name="Fornelos N."/>
            <person name="Wilson R."/>
            <person name="Bertha M."/>
            <person name="Cohen M."/>
            <person name="Garber J."/>
            <person name="Khalili H."/>
            <person name="Gevers D."/>
            <person name="Ananthakrishnan A.N."/>
            <person name="Kugathasan S."/>
            <person name="Lander E.S."/>
            <person name="Blainey P."/>
            <person name="Vlamakis H."/>
            <person name="Xavier R.J."/>
            <person name="Huttenhower C."/>
        </authorList>
    </citation>
    <scope>NUCLEOTIDE SEQUENCE [LARGE SCALE GENOMIC DNA]</scope>
    <source>
        <strain evidence="7 8">RJX1118</strain>
    </source>
</reference>
<dbReference type="GO" id="GO:0016818">
    <property type="term" value="F:hydrolase activity, acting on acid anhydrides, in phosphorus-containing anhydrides"/>
    <property type="evidence" value="ECO:0007669"/>
    <property type="project" value="TreeGrafter"/>
</dbReference>
<evidence type="ECO:0000313" key="7">
    <source>
        <dbReference type="EMBL" id="PLT52455.1"/>
    </source>
</evidence>
<dbReference type="GO" id="GO:0046872">
    <property type="term" value="F:metal ion binding"/>
    <property type="evidence" value="ECO:0007669"/>
    <property type="project" value="UniProtKB-KW"/>
</dbReference>
<dbReference type="AlphaFoldDB" id="A0A2N5NEC5"/>
<dbReference type="InterPro" id="IPR015797">
    <property type="entry name" value="NUDIX_hydrolase-like_dom_sf"/>
</dbReference>
<dbReference type="PROSITE" id="PS51462">
    <property type="entry name" value="NUDIX"/>
    <property type="match status" value="1"/>
</dbReference>
<feature type="domain" description="Nudix hydrolase" evidence="6">
    <location>
        <begin position="6"/>
        <end position="130"/>
    </location>
</feature>
<sequence>MSRKSKVELTNMCLIYDENRILVQEKIGTKYEGGLVFPGGHVEAEESLRDSVIREIKEETGLTISNPQPCGFKDWIEEDGTRYLVILYKTNQFTGNLKSSDEGKAFWVEREEFENLNLIWNMRELLEIFDTDTYSEFFFKLENGEYHGELLG</sequence>
<accession>A0A2N5NEC5</accession>